<feature type="compositionally biased region" description="Basic and acidic residues" evidence="14">
    <location>
        <begin position="384"/>
        <end position="398"/>
    </location>
</feature>
<dbReference type="CDD" id="cd00056">
    <property type="entry name" value="ENDO3c"/>
    <property type="match status" value="1"/>
</dbReference>
<evidence type="ECO:0000256" key="2">
    <source>
        <dbReference type="ARBA" id="ARBA00010679"/>
    </source>
</evidence>
<dbReference type="OrthoDB" id="238681at2759"/>
<evidence type="ECO:0000259" key="15">
    <source>
        <dbReference type="SMART" id="SM00478"/>
    </source>
</evidence>
<dbReference type="InterPro" id="IPR003265">
    <property type="entry name" value="HhH-GPD_domain"/>
</dbReference>
<comment type="function">
    <text evidence="11">DNA repair enzyme that incises DNA at 8-oxoG residues. Excises 7,8-dihydro-8-oxoguanine and 2,6-diamino-4-hydroxy-5-N-methylformamidopyrimidine (FAPY) from damaged DNA. Has a beta-lyase activity that nicks DNA 3' to the lesion.</text>
</comment>
<dbReference type="InterPro" id="IPR012904">
    <property type="entry name" value="OGG_N"/>
</dbReference>
<evidence type="ECO:0000256" key="3">
    <source>
        <dbReference type="ARBA" id="ARBA00012720"/>
    </source>
</evidence>
<dbReference type="SUPFAM" id="SSF55945">
    <property type="entry name" value="TATA-box binding protein-like"/>
    <property type="match status" value="1"/>
</dbReference>
<feature type="domain" description="HhH-GPD" evidence="15">
    <location>
        <begin position="180"/>
        <end position="356"/>
    </location>
</feature>
<dbReference type="OMA" id="RLCEAYS"/>
<comment type="similarity">
    <text evidence="2">Belongs to the type-1 OGG1 family.</text>
</comment>
<comment type="catalytic activity">
    <reaction evidence="12">
        <text>2'-deoxyribonucleotide-(2'-deoxyribose 5'-phosphate)-2'-deoxyribonucleotide-DNA = a 3'-end 2'-deoxyribonucleotide-(2,3-dehydro-2,3-deoxyribose 5'-phosphate)-DNA + a 5'-end 5'-phospho-2'-deoxyribonucleoside-DNA + H(+)</text>
        <dbReference type="Rhea" id="RHEA:66592"/>
        <dbReference type="Rhea" id="RHEA-COMP:13180"/>
        <dbReference type="Rhea" id="RHEA-COMP:16897"/>
        <dbReference type="Rhea" id="RHEA-COMP:17067"/>
        <dbReference type="ChEBI" id="CHEBI:15378"/>
        <dbReference type="ChEBI" id="CHEBI:136412"/>
        <dbReference type="ChEBI" id="CHEBI:157695"/>
        <dbReference type="ChEBI" id="CHEBI:167181"/>
        <dbReference type="EC" id="4.2.99.18"/>
    </reaction>
</comment>
<keyword evidence="5" id="KW-0378">Hydrolase</keyword>
<dbReference type="FunFam" id="1.10.340.30:FF:000006">
    <property type="entry name" value="N-glycosylase/DNA lyase isoform X2"/>
    <property type="match status" value="1"/>
</dbReference>
<evidence type="ECO:0000256" key="14">
    <source>
        <dbReference type="SAM" id="MobiDB-lite"/>
    </source>
</evidence>
<feature type="region of interest" description="Disordered" evidence="14">
    <location>
        <begin position="366"/>
        <end position="441"/>
    </location>
</feature>
<dbReference type="InParanoid" id="A0A0D2UR80"/>
<dbReference type="EC" id="4.2.99.18" evidence="3"/>
<keyword evidence="17" id="KW-1185">Reference proteome</keyword>
<dbReference type="GO" id="GO:0006285">
    <property type="term" value="P:base-excision repair, AP site formation"/>
    <property type="evidence" value="ECO:0007669"/>
    <property type="project" value="TreeGrafter"/>
</dbReference>
<protein>
    <recommendedName>
        <fullName evidence="13">N-glycosylase/DNA lyase</fullName>
        <ecNumber evidence="3">4.2.99.18</ecNumber>
    </recommendedName>
</protein>
<dbReference type="GO" id="GO:0034039">
    <property type="term" value="F:8-oxo-7,8-dihydroguanine DNA N-glycosylase activity"/>
    <property type="evidence" value="ECO:0007669"/>
    <property type="project" value="TreeGrafter"/>
</dbReference>
<evidence type="ECO:0000256" key="9">
    <source>
        <dbReference type="ARBA" id="ARBA00023268"/>
    </source>
</evidence>
<proteinExistence type="inferred from homology"/>
<evidence type="ECO:0000256" key="12">
    <source>
        <dbReference type="ARBA" id="ARBA00044632"/>
    </source>
</evidence>
<dbReference type="SUPFAM" id="SSF48150">
    <property type="entry name" value="DNA-glycosylase"/>
    <property type="match status" value="1"/>
</dbReference>
<evidence type="ECO:0000256" key="7">
    <source>
        <dbReference type="ARBA" id="ARBA00023239"/>
    </source>
</evidence>
<sequence length="441" mass="48621">MSVLRWRSLAAPPAELRIDVTLACGQSFRWKKTGDNEWSSVLGGRLISLQQTADDVLFADRTVSEPASAAATSMSMDSHDNGATDAAGAAAAGASSATKASVLLQSSIAPTMTNSTDVKPMLDDTLGDMLRRYFWLDVKLEPLYASWAASDPRFKYISQRLPGVRILRQDPTENLFSFICSSNNNISRITLMIDRMCQQYGVKRGDIDGQSFFDFPEVSALAQDGVEERLRELGFGYRAKFIEQAAKQVLKLGGSEWLLQQRALPYVTARTNLVQLQGVGPKVADCICLMSMDKHDAIPVDVHVRRLAERDYKLKLAVGESKTMTAAAHDQVGNFFRKLWGEYAGWAHSVMFSGELKRFEDRVAGEPSASAETDTKPRKANNSRKVEEGVTVKLESKPDILNAPLPRSKRAADKEMAESASQSAPPPVRHAAKKARMQMKK</sequence>
<dbReference type="STRING" id="595528.A0A0D2UR80"/>
<dbReference type="Proteomes" id="UP000008743">
    <property type="component" value="Unassembled WGS sequence"/>
</dbReference>
<dbReference type="InterPro" id="IPR023170">
    <property type="entry name" value="HhH_base_excis_C"/>
</dbReference>
<dbReference type="GO" id="GO:0005634">
    <property type="term" value="C:nucleus"/>
    <property type="evidence" value="ECO:0007669"/>
    <property type="project" value="UniProtKB-SubCell"/>
</dbReference>
<dbReference type="PANTHER" id="PTHR10242">
    <property type="entry name" value="8-OXOGUANINE DNA GLYCOSYLASE"/>
    <property type="match status" value="1"/>
</dbReference>
<evidence type="ECO:0000256" key="4">
    <source>
        <dbReference type="ARBA" id="ARBA00022763"/>
    </source>
</evidence>
<evidence type="ECO:0000256" key="8">
    <source>
        <dbReference type="ARBA" id="ARBA00023242"/>
    </source>
</evidence>
<accession>A0A0D2UR80</accession>
<keyword evidence="4" id="KW-0227">DNA damage</keyword>
<dbReference type="InterPro" id="IPR011257">
    <property type="entry name" value="DNA_glycosylase"/>
</dbReference>
<keyword evidence="6" id="KW-0234">DNA repair</keyword>
<evidence type="ECO:0000256" key="10">
    <source>
        <dbReference type="ARBA" id="ARBA00023295"/>
    </source>
</evidence>
<feature type="compositionally biased region" description="Basic residues" evidence="14">
    <location>
        <begin position="430"/>
        <end position="441"/>
    </location>
</feature>
<dbReference type="RefSeq" id="XP_004343212.1">
    <property type="nucleotide sequence ID" value="XM_004343162.2"/>
</dbReference>
<evidence type="ECO:0000256" key="5">
    <source>
        <dbReference type="ARBA" id="ARBA00022801"/>
    </source>
</evidence>
<dbReference type="GO" id="GO:0003684">
    <property type="term" value="F:damaged DNA binding"/>
    <property type="evidence" value="ECO:0007669"/>
    <property type="project" value="InterPro"/>
</dbReference>
<evidence type="ECO:0000256" key="6">
    <source>
        <dbReference type="ARBA" id="ARBA00023204"/>
    </source>
</evidence>
<dbReference type="GO" id="GO:0006289">
    <property type="term" value="P:nucleotide-excision repair"/>
    <property type="evidence" value="ECO:0007669"/>
    <property type="project" value="InterPro"/>
</dbReference>
<dbReference type="FunFam" id="1.10.1670.10:FF:000005">
    <property type="entry name" value="N-glycosylase/DNA lyase OGG1"/>
    <property type="match status" value="1"/>
</dbReference>
<dbReference type="EMBL" id="KE346374">
    <property type="protein sequence ID" value="KJE97506.1"/>
    <property type="molecule type" value="Genomic_DNA"/>
</dbReference>
<keyword evidence="9" id="KW-0511">Multifunctional enzyme</keyword>
<gene>
    <name evidence="16" type="ORF">CAOG_007353</name>
</gene>
<dbReference type="AlphaFoldDB" id="A0A0D2UR80"/>
<dbReference type="Gene3D" id="3.30.310.40">
    <property type="match status" value="1"/>
</dbReference>
<name>A0A0D2UR80_CAPO3</name>
<reference evidence="17" key="1">
    <citation type="submission" date="2011-02" db="EMBL/GenBank/DDBJ databases">
        <title>The Genome Sequence of Capsaspora owczarzaki ATCC 30864.</title>
        <authorList>
            <person name="Russ C."/>
            <person name="Cuomo C."/>
            <person name="Burger G."/>
            <person name="Gray M.W."/>
            <person name="Holland P.W.H."/>
            <person name="King N."/>
            <person name="Lang F.B.F."/>
            <person name="Roger A.J."/>
            <person name="Ruiz-Trillo I."/>
            <person name="Young S.K."/>
            <person name="Zeng Q."/>
            <person name="Gargeya S."/>
            <person name="Alvarado L."/>
            <person name="Berlin A."/>
            <person name="Chapman S.B."/>
            <person name="Chen Z."/>
            <person name="Freedman E."/>
            <person name="Gellesch M."/>
            <person name="Goldberg J."/>
            <person name="Griggs A."/>
            <person name="Gujja S."/>
            <person name="Heilman E."/>
            <person name="Heiman D."/>
            <person name="Howarth C."/>
            <person name="Mehta T."/>
            <person name="Neiman D."/>
            <person name="Pearson M."/>
            <person name="Roberts A."/>
            <person name="Saif S."/>
            <person name="Shea T."/>
            <person name="Shenoy N."/>
            <person name="Sisk P."/>
            <person name="Stolte C."/>
            <person name="Sykes S."/>
            <person name="White J."/>
            <person name="Yandava C."/>
            <person name="Haas B."/>
            <person name="Nusbaum C."/>
            <person name="Birren B."/>
        </authorList>
    </citation>
    <scope>NUCLEOTIDE SEQUENCE</scope>
    <source>
        <strain evidence="17">ATCC 30864</strain>
    </source>
</reference>
<evidence type="ECO:0000256" key="11">
    <source>
        <dbReference type="ARBA" id="ARBA00025652"/>
    </source>
</evidence>
<dbReference type="PANTHER" id="PTHR10242:SF2">
    <property type="entry name" value="N-GLYCOSYLASE_DNA LYASE"/>
    <property type="match status" value="1"/>
</dbReference>
<dbReference type="eggNOG" id="KOG2875">
    <property type="taxonomic scope" value="Eukaryota"/>
</dbReference>
<dbReference type="InterPro" id="IPR052054">
    <property type="entry name" value="Oxidative_DNA_repair_enzyme"/>
</dbReference>
<evidence type="ECO:0000313" key="17">
    <source>
        <dbReference type="Proteomes" id="UP000008743"/>
    </source>
</evidence>
<dbReference type="Gene3D" id="1.10.340.30">
    <property type="entry name" value="Hypothetical protein, domain 2"/>
    <property type="match status" value="1"/>
</dbReference>
<dbReference type="Pfam" id="PF00730">
    <property type="entry name" value="HhH-GPD"/>
    <property type="match status" value="1"/>
</dbReference>
<evidence type="ECO:0000256" key="13">
    <source>
        <dbReference type="ARBA" id="ARBA00073127"/>
    </source>
</evidence>
<keyword evidence="10" id="KW-0326">Glycosidase</keyword>
<evidence type="ECO:0000313" key="16">
    <source>
        <dbReference type="EMBL" id="KJE97506.1"/>
    </source>
</evidence>
<dbReference type="GO" id="GO:0140078">
    <property type="term" value="F:class I DNA-(apurinic or apyrimidinic site) endonuclease activity"/>
    <property type="evidence" value="ECO:0007669"/>
    <property type="project" value="UniProtKB-EC"/>
</dbReference>
<dbReference type="PhylomeDB" id="A0A0D2UR80"/>
<comment type="subcellular location">
    <subcellularLocation>
        <location evidence="1">Nucleus</location>
    </subcellularLocation>
</comment>
<dbReference type="Gene3D" id="1.10.1670.10">
    <property type="entry name" value="Helix-hairpin-Helix base-excision DNA repair enzymes (C-terminal)"/>
    <property type="match status" value="1"/>
</dbReference>
<organism evidence="16 17">
    <name type="scientific">Capsaspora owczarzaki (strain ATCC 30864)</name>
    <dbReference type="NCBI Taxonomy" id="595528"/>
    <lineage>
        <taxon>Eukaryota</taxon>
        <taxon>Filasterea</taxon>
        <taxon>Capsaspora</taxon>
    </lineage>
</organism>
<dbReference type="SMART" id="SM00478">
    <property type="entry name" value="ENDO3c"/>
    <property type="match status" value="1"/>
</dbReference>
<keyword evidence="7" id="KW-0456">Lyase</keyword>
<evidence type="ECO:0000256" key="1">
    <source>
        <dbReference type="ARBA" id="ARBA00004123"/>
    </source>
</evidence>
<dbReference type="Pfam" id="PF07934">
    <property type="entry name" value="OGG_N"/>
    <property type="match status" value="1"/>
</dbReference>
<keyword evidence="8" id="KW-0539">Nucleus</keyword>